<feature type="region of interest" description="Disordered" evidence="1">
    <location>
        <begin position="755"/>
        <end position="808"/>
    </location>
</feature>
<evidence type="ECO:0000256" key="1">
    <source>
        <dbReference type="SAM" id="MobiDB-lite"/>
    </source>
</evidence>
<dbReference type="KEGG" id="dmm:dnm_041730"/>
<evidence type="ECO:0000313" key="4">
    <source>
        <dbReference type="EMBL" id="QTA88133.1"/>
    </source>
</evidence>
<dbReference type="InterPro" id="IPR002048">
    <property type="entry name" value="EF_hand_dom"/>
</dbReference>
<name>A0A975BMC5_9BACT</name>
<reference evidence="4" key="1">
    <citation type="journal article" date="2021" name="Microb. Physiol.">
        <title>Proteogenomic Insights into the Physiology of Marine, Sulfate-Reducing, Filamentous Desulfonema limicola and Desulfonema magnum.</title>
        <authorList>
            <person name="Schnaars V."/>
            <person name="Wohlbrand L."/>
            <person name="Scheve S."/>
            <person name="Hinrichs C."/>
            <person name="Reinhardt R."/>
            <person name="Rabus R."/>
        </authorList>
    </citation>
    <scope>NUCLEOTIDE SEQUENCE</scope>
    <source>
        <strain evidence="4">4be13</strain>
    </source>
</reference>
<keyword evidence="5" id="KW-1185">Reference proteome</keyword>
<dbReference type="GO" id="GO:0005509">
    <property type="term" value="F:calcium ion binding"/>
    <property type="evidence" value="ECO:0007669"/>
    <property type="project" value="InterPro"/>
</dbReference>
<feature type="compositionally biased region" description="Low complexity" evidence="1">
    <location>
        <begin position="457"/>
        <end position="555"/>
    </location>
</feature>
<feature type="compositionally biased region" description="Basic and acidic residues" evidence="1">
    <location>
        <begin position="835"/>
        <end position="847"/>
    </location>
</feature>
<feature type="compositionally biased region" description="Basic and acidic residues" evidence="1">
    <location>
        <begin position="693"/>
        <end position="705"/>
    </location>
</feature>
<dbReference type="PROSITE" id="PS50222">
    <property type="entry name" value="EF_HAND_2"/>
    <property type="match status" value="1"/>
</dbReference>
<dbReference type="InterPro" id="IPR059177">
    <property type="entry name" value="GH29D-like_dom"/>
</dbReference>
<dbReference type="PROSITE" id="PS00018">
    <property type="entry name" value="EF_HAND_1"/>
    <property type="match status" value="1"/>
</dbReference>
<feature type="chain" id="PRO_5037547818" evidence="2">
    <location>
        <begin position="30"/>
        <end position="1140"/>
    </location>
</feature>
<evidence type="ECO:0000259" key="3">
    <source>
        <dbReference type="PROSITE" id="PS50222"/>
    </source>
</evidence>
<evidence type="ECO:0000313" key="5">
    <source>
        <dbReference type="Proteomes" id="UP000663722"/>
    </source>
</evidence>
<gene>
    <name evidence="4" type="ORF">dnm_041730</name>
</gene>
<sequence>MEPFLKKFSHMLALFITCLIFSNFFPSNAFTQDLPSLDTASSPSVLDDGATSAIIQAAGVSNAASVLAVIMPPGYTGTVPADPDVADFPKLELTDKGDGKYQGTTSENVFSKFGMYEVAVYAKNAEGVTSDPKIFNIQQFVYKDVYEDDDTFEQASVINVGSFAQRHNFYEEGDADWVKFYGFADLPYIFDVKNVGIKGSVIIELYEDPEGVSVHSDMGLEGENVSIGHSFTQDGVYYVKFINCTSPSCDELSLAEYGENTGYDFSISIENGAIGDKVNCTFTVTDKYSSMLIEKANISAEHSTETVNKYATMFNEDSEKYSMELIVESEPYTLTCSAPGYETQKYSDFVVSDVTPDKTIEMELEAGALTVLTPEFSPPPGTYPSAQSVSITSTPSAVIYYTIDGTEPNANSKIYGDSPIDIPEGSTLTIKATAFKEGWNSANNAGSYTIETSNITTTTSSTTTSLAPTTTAEPTTTTSSTTTSLAPTTTAEPTTTTSSTTTSLAPTTTAEPTTTTSSTTTSFAPSTTSTTTSTSTTSSTTSTTTTSTTTTTIDINDIDNDNDGYTENQGDCDDANHLISPGVEEICNDGIDNNCDGKKNECCVMYYKDTDKDGYSDGQSLTSCTKPKGYRPKSKLTATSGDCNDEDFSVNPGAEEICNNKDDNCDDKTDECCVVYYKDADGDGYSDGTASEPRCDKPEGYKSEEELTATSGDCDDDDSSVNPGAEEICNHKDDNCDDKTDECCVVYYKDADGDGYSDGTDSGPRCDRPEGYKSEEELTATSGDCDDDDSSVNPGAEEICNHKDDNCDDKTDECCVVYYKDADGDGYSDGTGSEPRCDRPEGYKSEEELTATSGDCDDDDSSVNPGAEEICNHKDDNCDDKTDECCVVYYKDADGDGYSDGTGSEPTCDKPEGYKSEDELAALFGDCNDEEFYINPGITREVCNGVDDNCDEQIDEYVCDNPDEHEADRADNDHKNAASIKLNTEQYHTFHSENDEDWVKFYGFMDAVYTIKLKTQGQCEPLIELYDSDGETPIYRDKKRKDENKDIFEWVCSKTGEYYLKMENASSYPLGENTEYSLVIKAESLELSFLQRIILDLQILTGASGEGWCNEWEVLDADGDGRITLNDVSLYARNILEMSE</sequence>
<dbReference type="InterPro" id="IPR021655">
    <property type="entry name" value="Put_metal-bd"/>
</dbReference>
<feature type="signal peptide" evidence="2">
    <location>
        <begin position="1"/>
        <end position="29"/>
    </location>
</feature>
<protein>
    <submittedName>
        <fullName evidence="4">Metal-binding motif-containing protein</fullName>
    </submittedName>
</protein>
<dbReference type="Proteomes" id="UP000663722">
    <property type="component" value="Chromosome"/>
</dbReference>
<dbReference type="Pfam" id="PF13290">
    <property type="entry name" value="CHB_HEX_C_1"/>
    <property type="match status" value="1"/>
</dbReference>
<proteinExistence type="predicted"/>
<feature type="region of interest" description="Disordered" evidence="1">
    <location>
        <begin position="826"/>
        <end position="861"/>
    </location>
</feature>
<dbReference type="Pfam" id="PF11617">
    <property type="entry name" value="Cu-binding_MopE"/>
    <property type="match status" value="6"/>
</dbReference>
<dbReference type="AlphaFoldDB" id="A0A975BMC5"/>
<dbReference type="EMBL" id="CP061800">
    <property type="protein sequence ID" value="QTA88133.1"/>
    <property type="molecule type" value="Genomic_DNA"/>
</dbReference>
<keyword evidence="2" id="KW-0732">Signal</keyword>
<evidence type="ECO:0000256" key="2">
    <source>
        <dbReference type="SAM" id="SignalP"/>
    </source>
</evidence>
<feature type="compositionally biased region" description="Basic and acidic residues" evidence="1">
    <location>
        <begin position="799"/>
        <end position="808"/>
    </location>
</feature>
<dbReference type="InterPro" id="IPR018247">
    <property type="entry name" value="EF_Hand_1_Ca_BS"/>
</dbReference>
<feature type="compositionally biased region" description="Basic and acidic residues" evidence="1">
    <location>
        <begin position="764"/>
        <end position="776"/>
    </location>
</feature>
<dbReference type="RefSeq" id="WP_207683033.1">
    <property type="nucleotide sequence ID" value="NZ_CP061800.1"/>
</dbReference>
<dbReference type="Gene3D" id="2.60.120.380">
    <property type="match status" value="2"/>
</dbReference>
<feature type="region of interest" description="Disordered" evidence="1">
    <location>
        <begin position="457"/>
        <end position="569"/>
    </location>
</feature>
<accession>A0A975BMC5</accession>
<feature type="region of interest" description="Disordered" evidence="1">
    <location>
        <begin position="684"/>
        <end position="719"/>
    </location>
</feature>
<feature type="domain" description="EF-hand" evidence="3">
    <location>
        <begin position="1103"/>
        <end position="1138"/>
    </location>
</feature>
<organism evidence="4 5">
    <name type="scientific">Desulfonema magnum</name>
    <dbReference type="NCBI Taxonomy" id="45655"/>
    <lineage>
        <taxon>Bacteria</taxon>
        <taxon>Pseudomonadati</taxon>
        <taxon>Thermodesulfobacteriota</taxon>
        <taxon>Desulfobacteria</taxon>
        <taxon>Desulfobacterales</taxon>
        <taxon>Desulfococcaceae</taxon>
        <taxon>Desulfonema</taxon>
    </lineage>
</organism>